<dbReference type="GO" id="GO:0005828">
    <property type="term" value="C:kinetochore microtubule"/>
    <property type="evidence" value="ECO:0007669"/>
    <property type="project" value="TreeGrafter"/>
</dbReference>
<comment type="caution">
    <text evidence="2">The sequence shown here is derived from an EMBL/GenBank/DDBJ whole genome shotgun (WGS) entry which is preliminary data.</text>
</comment>
<dbReference type="PANTHER" id="PTHR45096:SF1">
    <property type="entry name" value="PROTEIN NEDD1"/>
    <property type="match status" value="1"/>
</dbReference>
<evidence type="ECO:0000313" key="2">
    <source>
        <dbReference type="EMBL" id="OMO53388.1"/>
    </source>
</evidence>
<evidence type="ECO:0000313" key="3">
    <source>
        <dbReference type="Proteomes" id="UP000187203"/>
    </source>
</evidence>
<gene>
    <name evidence="2" type="ORF">COLO4_36753</name>
</gene>
<dbReference type="GO" id="GO:0000919">
    <property type="term" value="P:cell plate assembly"/>
    <property type="evidence" value="ECO:0007669"/>
    <property type="project" value="TreeGrafter"/>
</dbReference>
<dbReference type="STRING" id="93759.A0A1R3G5M0"/>
<dbReference type="EMBL" id="AWUE01023539">
    <property type="protein sequence ID" value="OMO53388.1"/>
    <property type="molecule type" value="Genomic_DNA"/>
</dbReference>
<feature type="region of interest" description="Disordered" evidence="1">
    <location>
        <begin position="127"/>
        <end position="150"/>
    </location>
</feature>
<reference evidence="3" key="1">
    <citation type="submission" date="2013-09" db="EMBL/GenBank/DDBJ databases">
        <title>Corchorus olitorius genome sequencing.</title>
        <authorList>
            <person name="Alam M."/>
            <person name="Haque M.S."/>
            <person name="Islam M.S."/>
            <person name="Emdad E.M."/>
            <person name="Islam M.M."/>
            <person name="Ahmed B."/>
            <person name="Halim A."/>
            <person name="Hossen Q.M.M."/>
            <person name="Hossain M.Z."/>
            <person name="Ahmed R."/>
            <person name="Khan M.M."/>
            <person name="Islam R."/>
            <person name="Rashid M.M."/>
            <person name="Khan S.A."/>
            <person name="Rahman M.S."/>
            <person name="Alam M."/>
            <person name="Yahiya A.S."/>
            <person name="Khan M.S."/>
            <person name="Azam M.S."/>
            <person name="Haque T."/>
            <person name="Lashkar M.Z.H."/>
            <person name="Akhand A.I."/>
            <person name="Morshed G."/>
            <person name="Roy S."/>
            <person name="Uddin K.S."/>
            <person name="Rabeya T."/>
            <person name="Hossain A.S."/>
            <person name="Chowdhury A."/>
            <person name="Snigdha A.R."/>
            <person name="Mortoza M.S."/>
            <person name="Matin S.A."/>
            <person name="Hoque S.M.E."/>
            <person name="Islam M.K."/>
            <person name="Roy D.K."/>
            <person name="Haider R."/>
            <person name="Moosa M.M."/>
            <person name="Elias S.M."/>
            <person name="Hasan A.M."/>
            <person name="Jahan S."/>
            <person name="Shafiuddin M."/>
            <person name="Mahmood N."/>
            <person name="Shommy N.S."/>
        </authorList>
    </citation>
    <scope>NUCLEOTIDE SEQUENCE [LARGE SCALE GENOMIC DNA]</scope>
    <source>
        <strain evidence="3">cv. O-4</strain>
    </source>
</reference>
<dbReference type="Proteomes" id="UP000187203">
    <property type="component" value="Unassembled WGS sequence"/>
</dbReference>
<organism evidence="2 3">
    <name type="scientific">Corchorus olitorius</name>
    <dbReference type="NCBI Taxonomy" id="93759"/>
    <lineage>
        <taxon>Eukaryota</taxon>
        <taxon>Viridiplantae</taxon>
        <taxon>Streptophyta</taxon>
        <taxon>Embryophyta</taxon>
        <taxon>Tracheophyta</taxon>
        <taxon>Spermatophyta</taxon>
        <taxon>Magnoliopsida</taxon>
        <taxon>eudicotyledons</taxon>
        <taxon>Gunneridae</taxon>
        <taxon>Pentapetalae</taxon>
        <taxon>rosids</taxon>
        <taxon>malvids</taxon>
        <taxon>Malvales</taxon>
        <taxon>Malvaceae</taxon>
        <taxon>Grewioideae</taxon>
        <taxon>Apeibeae</taxon>
        <taxon>Corchorus</taxon>
    </lineage>
</organism>
<evidence type="ECO:0000256" key="1">
    <source>
        <dbReference type="SAM" id="MobiDB-lite"/>
    </source>
</evidence>
<dbReference type="GO" id="GO:0032467">
    <property type="term" value="P:positive regulation of cytokinesis"/>
    <property type="evidence" value="ECO:0007669"/>
    <property type="project" value="TreeGrafter"/>
</dbReference>
<dbReference type="GO" id="GO:0010968">
    <property type="term" value="P:regulation of microtubule nucleation"/>
    <property type="evidence" value="ECO:0007669"/>
    <property type="project" value="InterPro"/>
</dbReference>
<dbReference type="GO" id="GO:0140496">
    <property type="term" value="F:gamma-tubulin complex binding"/>
    <property type="evidence" value="ECO:0007669"/>
    <property type="project" value="InterPro"/>
</dbReference>
<dbReference type="PANTHER" id="PTHR45096">
    <property type="entry name" value="PROTEIN NEDD1"/>
    <property type="match status" value="1"/>
</dbReference>
<dbReference type="AlphaFoldDB" id="A0A1R3G5M0"/>
<dbReference type="OrthoDB" id="1602884at2759"/>
<dbReference type="GO" id="GO:2000694">
    <property type="term" value="P:regulation of phragmoplast microtubule organization"/>
    <property type="evidence" value="ECO:0007669"/>
    <property type="project" value="TreeGrafter"/>
</dbReference>
<keyword evidence="3" id="KW-1185">Reference proteome</keyword>
<name>A0A1R3G5M0_9ROSI</name>
<accession>A0A1R3G5M0</accession>
<dbReference type="GO" id="GO:0060236">
    <property type="term" value="P:regulation of mitotic spindle organization"/>
    <property type="evidence" value="ECO:0007669"/>
    <property type="project" value="TreeGrafter"/>
</dbReference>
<protein>
    <submittedName>
        <fullName evidence="2">Uncharacterized protein</fullName>
    </submittedName>
</protein>
<sequence length="270" mass="29525">MRILALLRLLYWEVPWKIQFFMPDPLPSVTSSSLSQSTSISGSQETPHRWLLWPGGTLSRLHAPRSTYNFKDDMEVFSPLVDVQPITPSLDKFWNDNDGSKKPSPLLFPSSRRFAFADDGASDHPIFDWKSSSTTGSTSTPSSKNEETFTTPPEAWGFIYSGQDQSSIVSQTNISSLTSSNLSYENLCTRDVSSNQETSLGFPEHFSSSSMSSFSLGSKSITGASSLDSTKLASLALPQRFSTYAGRISATSEFSAGTSHLVASPKTKNT</sequence>
<proteinExistence type="predicted"/>
<feature type="compositionally biased region" description="Low complexity" evidence="1">
    <location>
        <begin position="131"/>
        <end position="143"/>
    </location>
</feature>
<dbReference type="InterPro" id="IPR044621">
    <property type="entry name" value="NEDD1"/>
</dbReference>